<dbReference type="EMBL" id="BLLF01000236">
    <property type="protein sequence ID" value="GFH09462.1"/>
    <property type="molecule type" value="Genomic_DNA"/>
</dbReference>
<dbReference type="AlphaFoldDB" id="A0A699Z235"/>
<proteinExistence type="predicted"/>
<comment type="caution">
    <text evidence="1">The sequence shown here is derived from an EMBL/GenBank/DDBJ whole genome shotgun (WGS) entry which is preliminary data.</text>
</comment>
<organism evidence="1 2">
    <name type="scientific">Haematococcus lacustris</name>
    <name type="common">Green alga</name>
    <name type="synonym">Haematococcus pluvialis</name>
    <dbReference type="NCBI Taxonomy" id="44745"/>
    <lineage>
        <taxon>Eukaryota</taxon>
        <taxon>Viridiplantae</taxon>
        <taxon>Chlorophyta</taxon>
        <taxon>core chlorophytes</taxon>
        <taxon>Chlorophyceae</taxon>
        <taxon>CS clade</taxon>
        <taxon>Chlamydomonadales</taxon>
        <taxon>Haematococcaceae</taxon>
        <taxon>Haematococcus</taxon>
    </lineage>
</organism>
<gene>
    <name evidence="1" type="ORF">HaLaN_04606</name>
</gene>
<protein>
    <submittedName>
        <fullName evidence="1">Uncharacterized protein</fullName>
    </submittedName>
</protein>
<reference evidence="1 2" key="1">
    <citation type="submission" date="2020-02" db="EMBL/GenBank/DDBJ databases">
        <title>Draft genome sequence of Haematococcus lacustris strain NIES-144.</title>
        <authorList>
            <person name="Morimoto D."/>
            <person name="Nakagawa S."/>
            <person name="Yoshida T."/>
            <person name="Sawayama S."/>
        </authorList>
    </citation>
    <scope>NUCLEOTIDE SEQUENCE [LARGE SCALE GENOMIC DNA]</scope>
    <source>
        <strain evidence="1 2">NIES-144</strain>
    </source>
</reference>
<keyword evidence="2" id="KW-1185">Reference proteome</keyword>
<evidence type="ECO:0000313" key="2">
    <source>
        <dbReference type="Proteomes" id="UP000485058"/>
    </source>
</evidence>
<accession>A0A699Z235</accession>
<name>A0A699Z235_HAELA</name>
<sequence length="131" mass="14267">MSYAFAQGGESPAAKMMQLVSASPFLDCRMFVVDDKLLPLLARPRPCPPEAMHVWRAPGLPQQQQQPSPAFTLDPGPRSLGGVAAPAQEVSRLPARRYMLLVAHPVQPFLMALMSAAAHAPQTSMCLVYRQ</sequence>
<evidence type="ECO:0000313" key="1">
    <source>
        <dbReference type="EMBL" id="GFH09462.1"/>
    </source>
</evidence>
<dbReference type="Proteomes" id="UP000485058">
    <property type="component" value="Unassembled WGS sequence"/>
</dbReference>